<dbReference type="Ensembl" id="ENSAMXT00000049789.1">
    <property type="protein sequence ID" value="ENSAMXP00000041007.1"/>
    <property type="gene ID" value="ENSAMXG00000035661.1"/>
</dbReference>
<reference evidence="3" key="2">
    <citation type="journal article" date="2014" name="Nat. Commun.">
        <title>The cavefish genome reveals candidate genes for eye loss.</title>
        <authorList>
            <person name="McGaugh S.E."/>
            <person name="Gross J.B."/>
            <person name="Aken B."/>
            <person name="Blin M."/>
            <person name="Borowsky R."/>
            <person name="Chalopin D."/>
            <person name="Hinaux H."/>
            <person name="Jeffery W.R."/>
            <person name="Keene A."/>
            <person name="Ma L."/>
            <person name="Minx P."/>
            <person name="Murphy D."/>
            <person name="O'Quin K.E."/>
            <person name="Retaux S."/>
            <person name="Rohner N."/>
            <person name="Searle S.M."/>
            <person name="Stahl B.A."/>
            <person name="Tabin C."/>
            <person name="Volff J.N."/>
            <person name="Yoshizawa M."/>
            <person name="Warren W.C."/>
        </authorList>
    </citation>
    <scope>NUCLEOTIDE SEQUENCE [LARGE SCALE GENOMIC DNA]</scope>
    <source>
        <strain evidence="3">female</strain>
    </source>
</reference>
<dbReference type="SUPFAM" id="SSF47986">
    <property type="entry name" value="DEATH domain"/>
    <property type="match status" value="1"/>
</dbReference>
<dbReference type="InterPro" id="IPR011029">
    <property type="entry name" value="DEATH-like_dom_sf"/>
</dbReference>
<dbReference type="InterPro" id="IPR001315">
    <property type="entry name" value="CARD"/>
</dbReference>
<accession>A0A3B1JF16</accession>
<reference evidence="2" key="4">
    <citation type="submission" date="2025-09" db="UniProtKB">
        <authorList>
            <consortium name="Ensembl"/>
        </authorList>
    </citation>
    <scope>IDENTIFICATION</scope>
</reference>
<dbReference type="Bgee" id="ENSAMXG00000035661">
    <property type="expression patterns" value="Expressed in heart and 13 other cell types or tissues"/>
</dbReference>
<dbReference type="Gene3D" id="1.10.533.10">
    <property type="entry name" value="Death Domain, Fas"/>
    <property type="match status" value="1"/>
</dbReference>
<dbReference type="CDD" id="cd01671">
    <property type="entry name" value="CARD"/>
    <property type="match status" value="1"/>
</dbReference>
<reference evidence="3" key="1">
    <citation type="submission" date="2013-03" db="EMBL/GenBank/DDBJ databases">
        <authorList>
            <person name="Jeffery W."/>
            <person name="Warren W."/>
            <person name="Wilson R.K."/>
        </authorList>
    </citation>
    <scope>NUCLEOTIDE SEQUENCE</scope>
    <source>
        <strain evidence="3">female</strain>
    </source>
</reference>
<protein>
    <submittedName>
        <fullName evidence="2">Si:dkey-29h14.10</fullName>
    </submittedName>
</protein>
<evidence type="ECO:0000259" key="1">
    <source>
        <dbReference type="PROSITE" id="PS50209"/>
    </source>
</evidence>
<dbReference type="Proteomes" id="UP000018467">
    <property type="component" value="Unassembled WGS sequence"/>
</dbReference>
<dbReference type="InParanoid" id="A0A3B1JF16"/>
<evidence type="ECO:0000313" key="2">
    <source>
        <dbReference type="Ensembl" id="ENSAMXP00000041007.1"/>
    </source>
</evidence>
<dbReference type="Pfam" id="PF00619">
    <property type="entry name" value="CARD"/>
    <property type="match status" value="1"/>
</dbReference>
<dbReference type="GO" id="GO:0042981">
    <property type="term" value="P:regulation of apoptotic process"/>
    <property type="evidence" value="ECO:0007669"/>
    <property type="project" value="InterPro"/>
</dbReference>
<dbReference type="PROSITE" id="PS50209">
    <property type="entry name" value="CARD"/>
    <property type="match status" value="1"/>
</dbReference>
<organism evidence="2 3">
    <name type="scientific">Astyanax mexicanus</name>
    <name type="common">Blind cave fish</name>
    <name type="synonym">Astyanax fasciatus mexicanus</name>
    <dbReference type="NCBI Taxonomy" id="7994"/>
    <lineage>
        <taxon>Eukaryota</taxon>
        <taxon>Metazoa</taxon>
        <taxon>Chordata</taxon>
        <taxon>Craniata</taxon>
        <taxon>Vertebrata</taxon>
        <taxon>Euteleostomi</taxon>
        <taxon>Actinopterygii</taxon>
        <taxon>Neopterygii</taxon>
        <taxon>Teleostei</taxon>
        <taxon>Ostariophysi</taxon>
        <taxon>Characiformes</taxon>
        <taxon>Characoidei</taxon>
        <taxon>Acestrorhamphidae</taxon>
        <taxon>Acestrorhamphinae</taxon>
        <taxon>Astyanax</taxon>
    </lineage>
</organism>
<dbReference type="GeneTree" id="ENSGT00940000178810"/>
<sequence>KTLQRQLCTLAKSMPSRLVEKISACLCRSSTITEYEFQHIQAPATDIQKASQLLLTIHRKGPRACQLFFKCLAVCNPSLFETVTGCTTTAAVPPYIINIHNSSLSHCIIGNNNDLKEEDMQRPDQEVTAEDPTETPSIQVKDSTVEFVIIGDNNYMNVGCSLDSDEQEEQESELEDSEG</sequence>
<reference evidence="2" key="3">
    <citation type="submission" date="2025-08" db="UniProtKB">
        <authorList>
            <consortium name="Ensembl"/>
        </authorList>
    </citation>
    <scope>IDENTIFICATION</scope>
</reference>
<proteinExistence type="predicted"/>
<keyword evidence="3" id="KW-1185">Reference proteome</keyword>
<name>A0A3B1JF16_ASTMX</name>
<feature type="domain" description="CARD" evidence="1">
    <location>
        <begin position="1"/>
        <end position="72"/>
    </location>
</feature>
<dbReference type="AlphaFoldDB" id="A0A3B1JF16"/>
<evidence type="ECO:0000313" key="3">
    <source>
        <dbReference type="Proteomes" id="UP000018467"/>
    </source>
</evidence>